<evidence type="ECO:0000313" key="2">
    <source>
        <dbReference type="Proteomes" id="UP001296776"/>
    </source>
</evidence>
<protein>
    <submittedName>
        <fullName evidence="1">Uncharacterized protein</fullName>
    </submittedName>
</protein>
<reference evidence="1" key="2">
    <citation type="journal article" date="2020" name="Microorganisms">
        <title>Osmotic Adaptation and Compatible Solute Biosynthesis of Phototrophic Bacteria as Revealed from Genome Analyses.</title>
        <authorList>
            <person name="Imhoff J.F."/>
            <person name="Rahn T."/>
            <person name="Kunzel S."/>
            <person name="Keller A."/>
            <person name="Neulinger S.C."/>
        </authorList>
    </citation>
    <scope>NUCLEOTIDE SEQUENCE</scope>
    <source>
        <strain evidence="1">DSM 11080</strain>
    </source>
</reference>
<proteinExistence type="predicted"/>
<name>A0AAJ0U956_9GAMM</name>
<accession>A0AAJ0U956</accession>
<dbReference type="EMBL" id="NRSJ01000059">
    <property type="protein sequence ID" value="MBK1707005.1"/>
    <property type="molecule type" value="Genomic_DNA"/>
</dbReference>
<dbReference type="Proteomes" id="UP001296776">
    <property type="component" value="Unassembled WGS sequence"/>
</dbReference>
<gene>
    <name evidence="1" type="ORF">CKO40_21330</name>
</gene>
<reference evidence="1" key="1">
    <citation type="submission" date="2017-08" db="EMBL/GenBank/DDBJ databases">
        <authorList>
            <person name="Imhoff J.F."/>
            <person name="Rahn T."/>
            <person name="Kuenzel S."/>
            <person name="Neulinger S.C."/>
        </authorList>
    </citation>
    <scope>NUCLEOTIDE SEQUENCE</scope>
    <source>
        <strain evidence="1">DSM 11080</strain>
    </source>
</reference>
<comment type="caution">
    <text evidence="1">The sequence shown here is derived from an EMBL/GenBank/DDBJ whole genome shotgun (WGS) entry which is preliminary data.</text>
</comment>
<keyword evidence="2" id="KW-1185">Reference proteome</keyword>
<organism evidence="1 2">
    <name type="scientific">Halochromatium glycolicum</name>
    <dbReference type="NCBI Taxonomy" id="85075"/>
    <lineage>
        <taxon>Bacteria</taxon>
        <taxon>Pseudomonadati</taxon>
        <taxon>Pseudomonadota</taxon>
        <taxon>Gammaproteobacteria</taxon>
        <taxon>Chromatiales</taxon>
        <taxon>Chromatiaceae</taxon>
        <taxon>Halochromatium</taxon>
    </lineage>
</organism>
<dbReference type="RefSeq" id="WP_200348481.1">
    <property type="nucleotide sequence ID" value="NZ_NRSJ01000059.1"/>
</dbReference>
<dbReference type="AlphaFoldDB" id="A0AAJ0U956"/>
<evidence type="ECO:0000313" key="1">
    <source>
        <dbReference type="EMBL" id="MBK1707005.1"/>
    </source>
</evidence>
<sequence length="91" mass="10149">MGYHQDCFRHRRDEALMEYYVLLVEKNGDAIARVIGSAPTSSAACDLAQDLDVKLNGRVTGRTFYLDHEALIAWRTRGKVAPIGSLIPEVD</sequence>